<reference evidence="1" key="1">
    <citation type="journal article" date="2014" name="Front. Microbiol.">
        <title>High frequency of phylogenetically diverse reductive dehalogenase-homologous genes in deep subseafloor sedimentary metagenomes.</title>
        <authorList>
            <person name="Kawai M."/>
            <person name="Futagami T."/>
            <person name="Toyoda A."/>
            <person name="Takaki Y."/>
            <person name="Nishi S."/>
            <person name="Hori S."/>
            <person name="Arai W."/>
            <person name="Tsubouchi T."/>
            <person name="Morono Y."/>
            <person name="Uchiyama I."/>
            <person name="Ito T."/>
            <person name="Fujiyama A."/>
            <person name="Inagaki F."/>
            <person name="Takami H."/>
        </authorList>
    </citation>
    <scope>NUCLEOTIDE SEQUENCE</scope>
    <source>
        <strain evidence="1">Expedition CK06-06</strain>
    </source>
</reference>
<gene>
    <name evidence="1" type="ORF">S01H1_26431</name>
</gene>
<accession>X0TUQ0</accession>
<sequence>GVESRLRGVGTAGSSASGNLDDVTGSVGDLDEASLGLTNSLKGLFAGFLGIQGVQMLARWSVEAYRASQNLDIITGAIDRQFAPAGMRYTQIVDDMSRATMGLIDNTSLLQNTSRALLVFTNRGFDLADAYVVIQKSAEFATVASRLYGVEASEAFDRVTTALGRLSPERLDDFGIILSLQDEMFAGMSGADRDAAVMEEAIRQIDEQLDLHADALRDNIDLIGLLGVAWSNFFQERGGDILRLVPGVGHAEDILKAILTPDKAAAPGDPRAFGQGVGLGFF</sequence>
<name>X0TUQ0_9ZZZZ</name>
<organism evidence="1">
    <name type="scientific">marine sediment metagenome</name>
    <dbReference type="NCBI Taxonomy" id="412755"/>
    <lineage>
        <taxon>unclassified sequences</taxon>
        <taxon>metagenomes</taxon>
        <taxon>ecological metagenomes</taxon>
    </lineage>
</organism>
<evidence type="ECO:0000313" key="1">
    <source>
        <dbReference type="EMBL" id="GAF96939.1"/>
    </source>
</evidence>
<dbReference type="EMBL" id="BARS01016022">
    <property type="protein sequence ID" value="GAF96939.1"/>
    <property type="molecule type" value="Genomic_DNA"/>
</dbReference>
<proteinExistence type="predicted"/>
<protein>
    <submittedName>
        <fullName evidence="1">Uncharacterized protein</fullName>
    </submittedName>
</protein>
<feature type="non-terminal residue" evidence="1">
    <location>
        <position position="1"/>
    </location>
</feature>
<comment type="caution">
    <text evidence="1">The sequence shown here is derived from an EMBL/GenBank/DDBJ whole genome shotgun (WGS) entry which is preliminary data.</text>
</comment>
<feature type="non-terminal residue" evidence="1">
    <location>
        <position position="282"/>
    </location>
</feature>
<dbReference type="AlphaFoldDB" id="X0TUQ0"/>